<comment type="cofactor">
    <cofactor evidence="1">
        <name>FMN</name>
        <dbReference type="ChEBI" id="CHEBI:58210"/>
    </cofactor>
</comment>
<dbReference type="RefSeq" id="WP_184735970.1">
    <property type="nucleotide sequence ID" value="NZ_BMRW01000007.1"/>
</dbReference>
<evidence type="ECO:0000313" key="7">
    <source>
        <dbReference type="Proteomes" id="UP000556436"/>
    </source>
</evidence>
<feature type="domain" description="Flavin reductase like" evidence="5">
    <location>
        <begin position="10"/>
        <end position="161"/>
    </location>
</feature>
<sequence>MPSELPPDLWRMLTGTVGLVATANGERGVNVMAAEWASFVNKAPLYVAVALGPGAVTRELIEASGGFSLTLCSEEQASLADFVGSFSVEEVDKTTSALLDLGPPDVTTVPWVRGGVLALECRLRRTIALPVHRLFIAEAVAAHLPPVPRRPLVKHGEMFGLGAPAHRCRVVVAVRTLPGRLLTVCASGPAARGPDLWRVTLMAPAGDVPLGDFPSTRYGDLHARIPLNGPEVPHPLDGARIRVDRAGAEPGFARLVPPVPHHGHGSHELQEHPSWN</sequence>
<keyword evidence="7" id="KW-1185">Reference proteome</keyword>
<name>A0A7W7PEZ6_STRNE</name>
<accession>A0A7W7PEZ6</accession>
<dbReference type="SMART" id="SM00903">
    <property type="entry name" value="Flavin_Reduct"/>
    <property type="match status" value="1"/>
</dbReference>
<evidence type="ECO:0000256" key="4">
    <source>
        <dbReference type="SAM" id="MobiDB-lite"/>
    </source>
</evidence>
<dbReference type="EMBL" id="JACHJG010000009">
    <property type="protein sequence ID" value="MBB4888396.1"/>
    <property type="molecule type" value="Genomic_DNA"/>
</dbReference>
<comment type="caution">
    <text evidence="6">The sequence shown here is derived from an EMBL/GenBank/DDBJ whole genome shotgun (WGS) entry which is preliminary data.</text>
</comment>
<dbReference type="InterPro" id="IPR002563">
    <property type="entry name" value="Flavin_Rdtase-like_dom"/>
</dbReference>
<organism evidence="6 7">
    <name type="scientific">Streptomyces netropsis</name>
    <name type="common">Streptoverticillium netropsis</name>
    <dbReference type="NCBI Taxonomy" id="55404"/>
    <lineage>
        <taxon>Bacteria</taxon>
        <taxon>Bacillati</taxon>
        <taxon>Actinomycetota</taxon>
        <taxon>Actinomycetes</taxon>
        <taxon>Kitasatosporales</taxon>
        <taxon>Streptomycetaceae</taxon>
        <taxon>Streptomyces</taxon>
    </lineage>
</organism>
<evidence type="ECO:0000256" key="1">
    <source>
        <dbReference type="ARBA" id="ARBA00001917"/>
    </source>
</evidence>
<dbReference type="InterPro" id="IPR052174">
    <property type="entry name" value="Flavoredoxin"/>
</dbReference>
<dbReference type="GO" id="GO:0010181">
    <property type="term" value="F:FMN binding"/>
    <property type="evidence" value="ECO:0007669"/>
    <property type="project" value="InterPro"/>
</dbReference>
<dbReference type="SUPFAM" id="SSF50475">
    <property type="entry name" value="FMN-binding split barrel"/>
    <property type="match status" value="1"/>
</dbReference>
<evidence type="ECO:0000259" key="5">
    <source>
        <dbReference type="SMART" id="SM00903"/>
    </source>
</evidence>
<dbReference type="PANTHER" id="PTHR43567">
    <property type="entry name" value="FLAVOREDOXIN-RELATED-RELATED"/>
    <property type="match status" value="1"/>
</dbReference>
<dbReference type="Pfam" id="PF01613">
    <property type="entry name" value="Flavin_Reduct"/>
    <property type="match status" value="1"/>
</dbReference>
<keyword evidence="2" id="KW-0285">Flavoprotein</keyword>
<dbReference type="GO" id="GO:0016646">
    <property type="term" value="F:oxidoreductase activity, acting on the CH-NH group of donors, NAD or NADP as acceptor"/>
    <property type="evidence" value="ECO:0007669"/>
    <property type="project" value="UniProtKB-ARBA"/>
</dbReference>
<protein>
    <submittedName>
        <fullName evidence="6">Flavin reductase (DIM6/NTAB) family NADH-FMN oxidoreductase RutF</fullName>
    </submittedName>
</protein>
<proteinExistence type="inferred from homology"/>
<gene>
    <name evidence="6" type="ORF">FHS38_004465</name>
</gene>
<dbReference type="InterPro" id="IPR012349">
    <property type="entry name" value="Split_barrel_FMN-bd"/>
</dbReference>
<reference evidence="6 7" key="1">
    <citation type="submission" date="2020-08" db="EMBL/GenBank/DDBJ databases">
        <title>Genomic Encyclopedia of Type Strains, Phase III (KMG-III): the genomes of soil and plant-associated and newly described type strains.</title>
        <authorList>
            <person name="Whitman W."/>
        </authorList>
    </citation>
    <scope>NUCLEOTIDE SEQUENCE [LARGE SCALE GENOMIC DNA]</scope>
    <source>
        <strain evidence="6 7">CECT 3265</strain>
    </source>
</reference>
<dbReference type="PANTHER" id="PTHR43567:SF1">
    <property type="entry name" value="FLAVOREDOXIN"/>
    <property type="match status" value="1"/>
</dbReference>
<evidence type="ECO:0000313" key="6">
    <source>
        <dbReference type="EMBL" id="MBB4888396.1"/>
    </source>
</evidence>
<evidence type="ECO:0000256" key="3">
    <source>
        <dbReference type="ARBA" id="ARBA00038054"/>
    </source>
</evidence>
<dbReference type="AlphaFoldDB" id="A0A7W7PEZ6"/>
<comment type="similarity">
    <text evidence="3">Belongs to the flavoredoxin family.</text>
</comment>
<dbReference type="Proteomes" id="UP000556436">
    <property type="component" value="Unassembled WGS sequence"/>
</dbReference>
<dbReference type="Gene3D" id="2.30.110.10">
    <property type="entry name" value="Electron Transport, Fmn-binding Protein, Chain A"/>
    <property type="match status" value="1"/>
</dbReference>
<feature type="compositionally biased region" description="Basic and acidic residues" evidence="4">
    <location>
        <begin position="265"/>
        <end position="276"/>
    </location>
</feature>
<evidence type="ECO:0000256" key="2">
    <source>
        <dbReference type="ARBA" id="ARBA00022630"/>
    </source>
</evidence>
<feature type="region of interest" description="Disordered" evidence="4">
    <location>
        <begin position="256"/>
        <end position="276"/>
    </location>
</feature>